<evidence type="ECO:0000313" key="3">
    <source>
        <dbReference type="Proteomes" id="UP000770661"/>
    </source>
</evidence>
<dbReference type="OrthoDB" id="8053568at2759"/>
<reference evidence="2" key="1">
    <citation type="submission" date="2020-07" db="EMBL/GenBank/DDBJ databases">
        <title>The High-quality genome of the commercially important snow crab, Chionoecetes opilio.</title>
        <authorList>
            <person name="Jeong J.-H."/>
            <person name="Ryu S."/>
        </authorList>
    </citation>
    <scope>NUCLEOTIDE SEQUENCE</scope>
    <source>
        <strain evidence="2">MADBK_172401_WGS</strain>
        <tissue evidence="2">Digestive gland</tissue>
    </source>
</reference>
<accession>A0A8J5CHB6</accession>
<protein>
    <submittedName>
        <fullName evidence="2">Uncharacterized protein</fullName>
    </submittedName>
</protein>
<keyword evidence="3" id="KW-1185">Reference proteome</keyword>
<comment type="caution">
    <text evidence="2">The sequence shown here is derived from an EMBL/GenBank/DDBJ whole genome shotgun (WGS) entry which is preliminary data.</text>
</comment>
<organism evidence="2 3">
    <name type="scientific">Chionoecetes opilio</name>
    <name type="common">Atlantic snow crab</name>
    <name type="synonym">Cancer opilio</name>
    <dbReference type="NCBI Taxonomy" id="41210"/>
    <lineage>
        <taxon>Eukaryota</taxon>
        <taxon>Metazoa</taxon>
        <taxon>Ecdysozoa</taxon>
        <taxon>Arthropoda</taxon>
        <taxon>Crustacea</taxon>
        <taxon>Multicrustacea</taxon>
        <taxon>Malacostraca</taxon>
        <taxon>Eumalacostraca</taxon>
        <taxon>Eucarida</taxon>
        <taxon>Decapoda</taxon>
        <taxon>Pleocyemata</taxon>
        <taxon>Brachyura</taxon>
        <taxon>Eubrachyura</taxon>
        <taxon>Majoidea</taxon>
        <taxon>Majidae</taxon>
        <taxon>Chionoecetes</taxon>
    </lineage>
</organism>
<feature type="region of interest" description="Disordered" evidence="1">
    <location>
        <begin position="1"/>
        <end position="31"/>
    </location>
</feature>
<name>A0A8J5CHB6_CHIOP</name>
<dbReference type="AlphaFoldDB" id="A0A8J5CHB6"/>
<dbReference type="Proteomes" id="UP000770661">
    <property type="component" value="Unassembled WGS sequence"/>
</dbReference>
<sequence>MGSRGSGSRDLLRHHGIQPRPQKNGAVSSSNRKMGKDLLHFACRPQIFLEWWYMRCSSVFLGVPHARALLFKRFQTSWESIDREDFGTGIMVEEVATVLEDVKD</sequence>
<proteinExistence type="predicted"/>
<dbReference type="EMBL" id="JACEEZ010023317">
    <property type="protein sequence ID" value="KAG0711420.1"/>
    <property type="molecule type" value="Genomic_DNA"/>
</dbReference>
<evidence type="ECO:0000313" key="2">
    <source>
        <dbReference type="EMBL" id="KAG0711420.1"/>
    </source>
</evidence>
<gene>
    <name evidence="2" type="ORF">GWK47_002292</name>
</gene>
<evidence type="ECO:0000256" key="1">
    <source>
        <dbReference type="SAM" id="MobiDB-lite"/>
    </source>
</evidence>